<dbReference type="Proteomes" id="UP000231960">
    <property type="component" value="Unassembled WGS sequence"/>
</dbReference>
<reference evidence="1 2" key="1">
    <citation type="submission" date="2017-06" db="EMBL/GenBank/DDBJ databases">
        <title>Description of Avrilella dinanensis gen. nov. sp. nov.</title>
        <authorList>
            <person name="Leyer C."/>
            <person name="Sassi M."/>
            <person name="Minet J."/>
            <person name="Kayal S."/>
            <person name="Cattoir V."/>
        </authorList>
    </citation>
    <scope>NUCLEOTIDE SEQUENCE [LARGE SCALE GENOMIC DNA]</scope>
    <source>
        <strain evidence="1 2">UR159</strain>
    </source>
</reference>
<sequence length="173" mass="20153">MISTKRNIIPFLITIFFVTACEKNDLCGGVNVDTPQVNITLYNRLNNEEQKTAQMINCYALDYIHQDTIPVIQFLNRASFTLPLKVYEENTVWYVELKEWIGNDTITRANLLDFRYETSSEYVSKACGYRSVFQRVRVNSVNDTIQHLPGWISTLDYTNEITTNDTTHVQIYF</sequence>
<gene>
    <name evidence="1" type="ORF">CDL10_04555</name>
</gene>
<dbReference type="EMBL" id="NIPO01000001">
    <property type="protein sequence ID" value="PJR03874.1"/>
    <property type="molecule type" value="Genomic_DNA"/>
</dbReference>
<dbReference type="Pfam" id="PF20050">
    <property type="entry name" value="DUF6452"/>
    <property type="match status" value="1"/>
</dbReference>
<dbReference type="OrthoDB" id="663527at2"/>
<dbReference type="InterPro" id="IPR045607">
    <property type="entry name" value="DUF6452"/>
</dbReference>
<protein>
    <recommendedName>
        <fullName evidence="3">Lipoprotein</fullName>
    </recommendedName>
</protein>
<dbReference type="RefSeq" id="WP_100677441.1">
    <property type="nucleotide sequence ID" value="NZ_NIPO01000001.1"/>
</dbReference>
<organism evidence="1 2">
    <name type="scientific">Avrilella dinanensis</name>
    <dbReference type="NCBI Taxonomy" id="2008672"/>
    <lineage>
        <taxon>Bacteria</taxon>
        <taxon>Pseudomonadati</taxon>
        <taxon>Bacteroidota</taxon>
        <taxon>Flavobacteriia</taxon>
        <taxon>Flavobacteriales</taxon>
        <taxon>Flavobacteriaceae</taxon>
        <taxon>Avrilella</taxon>
    </lineage>
</organism>
<evidence type="ECO:0008006" key="3">
    <source>
        <dbReference type="Google" id="ProtNLM"/>
    </source>
</evidence>
<evidence type="ECO:0000313" key="1">
    <source>
        <dbReference type="EMBL" id="PJR03874.1"/>
    </source>
</evidence>
<dbReference type="AlphaFoldDB" id="A0A2M9R4U1"/>
<comment type="caution">
    <text evidence="1">The sequence shown here is derived from an EMBL/GenBank/DDBJ whole genome shotgun (WGS) entry which is preliminary data.</text>
</comment>
<evidence type="ECO:0000313" key="2">
    <source>
        <dbReference type="Proteomes" id="UP000231960"/>
    </source>
</evidence>
<name>A0A2M9R4U1_9FLAO</name>
<proteinExistence type="predicted"/>
<dbReference type="PROSITE" id="PS51257">
    <property type="entry name" value="PROKAR_LIPOPROTEIN"/>
    <property type="match status" value="1"/>
</dbReference>
<keyword evidence="2" id="KW-1185">Reference proteome</keyword>
<accession>A0A2M9R4U1</accession>